<dbReference type="Gene3D" id="3.40.1080.10">
    <property type="entry name" value="Glutaconate Coenzyme A-transferase"/>
    <property type="match status" value="1"/>
</dbReference>
<dbReference type="SUPFAM" id="SSF100950">
    <property type="entry name" value="NagB/RpiA/CoA transferase-like"/>
    <property type="match status" value="2"/>
</dbReference>
<dbReference type="Pfam" id="PF00583">
    <property type="entry name" value="Acetyltransf_1"/>
    <property type="match status" value="1"/>
</dbReference>
<dbReference type="SUPFAM" id="SSF55729">
    <property type="entry name" value="Acyl-CoA N-acyltransferases (Nat)"/>
    <property type="match status" value="1"/>
</dbReference>
<dbReference type="EC" id="2.8.3.-" evidence="4"/>
<dbReference type="InterPro" id="IPR046433">
    <property type="entry name" value="ActCoA_hydro"/>
</dbReference>
<feature type="domain" description="N-acetyltransferase" evidence="3">
    <location>
        <begin position="463"/>
        <end position="618"/>
    </location>
</feature>
<comment type="similarity">
    <text evidence="1">Belongs to the acetyl-CoA hydrolase/transferase family.</text>
</comment>
<evidence type="ECO:0000259" key="3">
    <source>
        <dbReference type="PROSITE" id="PS51186"/>
    </source>
</evidence>
<dbReference type="Gene3D" id="3.40.1080.20">
    <property type="entry name" value="Acetyl-CoA hydrolase/transferase C-terminal domain"/>
    <property type="match status" value="1"/>
</dbReference>
<organism evidence="4 5">
    <name type="scientific">Desulfotignum phosphitoxidans DSM 13687</name>
    <dbReference type="NCBI Taxonomy" id="1286635"/>
    <lineage>
        <taxon>Bacteria</taxon>
        <taxon>Pseudomonadati</taxon>
        <taxon>Thermodesulfobacteriota</taxon>
        <taxon>Desulfobacteria</taxon>
        <taxon>Desulfobacterales</taxon>
        <taxon>Desulfobacteraceae</taxon>
        <taxon>Desulfotignum</taxon>
    </lineage>
</organism>
<dbReference type="AlphaFoldDB" id="S0FXK7"/>
<gene>
    <name evidence="4" type="primary">cat</name>
    <name evidence="4" type="ORF">Dpo_4c03300</name>
</gene>
<dbReference type="EMBL" id="APJX01000004">
    <property type="protein sequence ID" value="EMS79778.1"/>
    <property type="molecule type" value="Genomic_DNA"/>
</dbReference>
<keyword evidence="2 4" id="KW-0808">Transferase</keyword>
<dbReference type="PANTHER" id="PTHR21432">
    <property type="entry name" value="ACETYL-COA HYDROLASE-RELATED"/>
    <property type="match status" value="1"/>
</dbReference>
<protein>
    <submittedName>
        <fullName evidence="4">4-hydroxybutyrate coenzyme A transferase Cat</fullName>
        <ecNumber evidence="4">2.8.3.-</ecNumber>
    </submittedName>
</protein>
<evidence type="ECO:0000313" key="4">
    <source>
        <dbReference type="EMBL" id="EMS79778.1"/>
    </source>
</evidence>
<dbReference type="InterPro" id="IPR038460">
    <property type="entry name" value="AcetylCoA_hyd_C_sf"/>
</dbReference>
<dbReference type="PATRIC" id="fig|1286635.3.peg.2374"/>
<dbReference type="PROSITE" id="PS51186">
    <property type="entry name" value="GNAT"/>
    <property type="match status" value="1"/>
</dbReference>
<comment type="caution">
    <text evidence="4">The sequence shown here is derived from an EMBL/GenBank/DDBJ whole genome shotgun (WGS) entry which is preliminary data.</text>
</comment>
<evidence type="ECO:0000256" key="2">
    <source>
        <dbReference type="ARBA" id="ARBA00022679"/>
    </source>
</evidence>
<dbReference type="InterPro" id="IPR003702">
    <property type="entry name" value="ActCoA_hydro_N"/>
</dbReference>
<dbReference type="InterPro" id="IPR016181">
    <property type="entry name" value="Acyl_CoA_acyltransferase"/>
</dbReference>
<dbReference type="Pfam" id="PF02550">
    <property type="entry name" value="AcetylCoA_hydro"/>
    <property type="match status" value="1"/>
</dbReference>
<dbReference type="PANTHER" id="PTHR21432:SF20">
    <property type="entry name" value="ACETYL-COA HYDROLASE"/>
    <property type="match status" value="1"/>
</dbReference>
<dbReference type="GO" id="GO:0016747">
    <property type="term" value="F:acyltransferase activity, transferring groups other than amino-acyl groups"/>
    <property type="evidence" value="ECO:0007669"/>
    <property type="project" value="InterPro"/>
</dbReference>
<evidence type="ECO:0000256" key="1">
    <source>
        <dbReference type="ARBA" id="ARBA00009632"/>
    </source>
</evidence>
<accession>S0FXK7</accession>
<dbReference type="InterPro" id="IPR000182">
    <property type="entry name" value="GNAT_dom"/>
</dbReference>
<dbReference type="Pfam" id="PF13336">
    <property type="entry name" value="AcetylCoA_hyd_C"/>
    <property type="match status" value="1"/>
</dbReference>
<sequence length="619" mass="69449">MADSNHFSWDERLISPRNVLNHIKPGMTIFIGTGPAAPRTLIKTLLDVDSHNIRDLELVQLAVLGDTVLSVDRLNAPNHRLTTFFSGYVAWDTISSGQVDLIPAFYSEIPRVIKSGKLDIDVAIIQITPPDDNGYCSLGVAVDVAKEAIEQASLVVGEINTAMPFTYGDTFVSIDDFDLLVRSKREPVVYDLPEVTLTIDQVAANVASVIKDGDCLSFSFGPLFEALVPHLARKKDLGIHSLFFTDALAELVKSGAVTNARKSPFRGKSLVSYALGTRDLHSWLHRNPLVEFQGIDWVCSARFIANNPQFVALYEGRKVDLLGSVAFPLLGAVITGPGEAIDFFRGAEASTDGTTIIALPSRDEKGKPNILLSLQKYGNQLRMRESVHMIITEYGVANLKWRSLRERAQALIDIAHPDDRQALITQARDRKLIYANQIFLPESVHLYPAHIEETKTFKGDVSIRFRAMKPSDEEMMRRFFYRCSKEMIFYRFFYSVKTMDHDKMQAYVNLDYKKEFSIVGLHEEKGNQKIIAEARMVREERTFCGEVAFLIDERFQGIGVGSYLLSRLIEQAKDLGFKGIIAQVLADNQPMIKVFEKSGLPMESNLNSGIYYVKLNFKS</sequence>
<dbReference type="GO" id="GO:0008775">
    <property type="term" value="F:acetate CoA-transferase activity"/>
    <property type="evidence" value="ECO:0007669"/>
    <property type="project" value="InterPro"/>
</dbReference>
<evidence type="ECO:0000313" key="5">
    <source>
        <dbReference type="Proteomes" id="UP000014216"/>
    </source>
</evidence>
<reference evidence="4 5" key="1">
    <citation type="journal article" date="2013" name="Genome Announc.">
        <title>Draft Genome Sequence of Desulfotignum phosphitoxidans DSM 13687 Strain FiPS-3.</title>
        <authorList>
            <person name="Poehlein A."/>
            <person name="Daniel R."/>
            <person name="Simeonova D.D."/>
        </authorList>
    </citation>
    <scope>NUCLEOTIDE SEQUENCE [LARGE SCALE GENOMIC DNA]</scope>
    <source>
        <strain evidence="4 5">DSM 13687</strain>
    </source>
</reference>
<dbReference type="GO" id="GO:0006083">
    <property type="term" value="P:acetate metabolic process"/>
    <property type="evidence" value="ECO:0007669"/>
    <property type="project" value="InterPro"/>
</dbReference>
<dbReference type="InterPro" id="IPR037171">
    <property type="entry name" value="NagB/RpiA_transferase-like"/>
</dbReference>
<dbReference type="Gene3D" id="3.40.630.30">
    <property type="match status" value="1"/>
</dbReference>
<dbReference type="InterPro" id="IPR026888">
    <property type="entry name" value="AcetylCoA_hyd_C"/>
</dbReference>
<dbReference type="OrthoDB" id="9801795at2"/>
<dbReference type="RefSeq" id="WP_006966059.1">
    <property type="nucleotide sequence ID" value="NZ_APJX01000004.1"/>
</dbReference>
<dbReference type="Gene3D" id="3.30.750.70">
    <property type="entry name" value="4-hydroxybutyrate coenzyme like domains"/>
    <property type="match status" value="1"/>
</dbReference>
<dbReference type="CDD" id="cd04301">
    <property type="entry name" value="NAT_SF"/>
    <property type="match status" value="1"/>
</dbReference>
<proteinExistence type="inferred from homology"/>
<name>S0FXK7_9BACT</name>
<keyword evidence="5" id="KW-1185">Reference proteome</keyword>
<dbReference type="Proteomes" id="UP000014216">
    <property type="component" value="Unassembled WGS sequence"/>
</dbReference>